<name>A0ACB7P269_9PEZI</name>
<dbReference type="EMBL" id="JAGIZQ010000006">
    <property type="protein sequence ID" value="KAH6623650.1"/>
    <property type="molecule type" value="Genomic_DNA"/>
</dbReference>
<evidence type="ECO:0000313" key="2">
    <source>
        <dbReference type="Proteomes" id="UP000724584"/>
    </source>
</evidence>
<sequence length="2532" mass="278243">MASASTLILFGPGVMTLDEPYFNRIFTCVKHDAYHSQWALHAVEDLESCWDSLCKSIPKLQRVDGRKHARTLADWLRAGTIPPGSTVANLPNSILGPLVLLAQLVEYIQHLKSVNGTERGFLKWMPPSPQTEAVGCCLGCFSAIVVSASSSWAQFCHNAAAALRVMFVICALSDAQDSSDETGPSTCLNAFWRGTQSASSLTTALEAYPDAYVAVMYDENRATITTSAGTAPALATYLETVGIKASLSEFHGRFHTPEVYERDIQALFRFCQTCPTFQVPDASHLAMPTRINAETPISGQESPLEAATRAFLAQQFNWIKTFRAAAAGCLKDRNARVMEFGPERCIPPTLLRRLSRQVTHFDLEESFRGSLAGDSIPDAPPVVSETDVAIIGMACNVAGAQDIGQYWQIMLDGTSQHRELIPNDRFVMETAHRPREEGSEKKKWYGNFLDDTAVFDHKFFKKSPREALHMDPQQRLILQTAYQAVAQSGYYFQPKGNKSSDRRIGCYIGAVTNDYEYNISHAIPNAFSATGALRSYIAGKVSHFFGWTGPAMTLDTACSASTVAIDLAIQAILSGECSAALIRQIFGGSARAGMKPLQIGSAKGLVGHTEGASGIVALIKVLLMMLESRIPLQASFNTINPAIQYSPSDNMEFAKASLPWTDDRKVAMINNYGAAGSNASMLIQQAPKKAQGRNDMPTGSASSYRWPFYISGLDDKAIQAYAAKLCLFLRERPVSGHHLDIENVSFNVNRQLMNGSLGRAAMFTAGSIDELEQQLGSLETCVTPASTRPVILAFGGQVGKVVGLDREVFDKSTILRHHLDECDMACKAIQAGSIYPTIFQREPINDPSVLQPVLFSLQYACAKSWIDCGVEPAALVGYSFGELTALCISGVLSLEDALRMVYGRSKVIRDGWGAEPGSMVAVEGDPADVEQIIAAVNAQLDNKGDGRDGMACIACVNGPRSFTLAGSVAACDAVQQHIEARDADSIRPTIKHKRIHVTNAFHSGLVEPLKPDLLAVGSQLKFGQPKIPLERETEGYRECPSDASYVAEHMRDPVYWFQAVERLANKYPNAVWLEAGSNSTITNMASKALGMPRSATFLPVNITGDDRCLQHLVDTTMGLWRAGVQVAFWPHSRAQTHQYAPIMLPPYQFERSRHWLDFKPPLEQVGQETQPSEQTKGGAEGGILPPSGPYTFFGYKDKKTKKESRFMINNAVKSYLGVVSGHVIANEAPVFPVPFAIDLAIQAVTSISPELAGISNKLQPRIYEIVNHSPLIHTDQPRAVFIDFERRDDNGSAESSWIFKFVSKLGEAGEETLHIRGRLSFQPRDDGRLHAEFGKLERFVTHERCLRALESNDGSEEVIQGRSIYKVGDNLFHYGDRFRGLQKLVGRSSESAGRLARRRSAEAFVFDPALADAFEQVGSIWANCMTQDRPTTDDPSIYLVSEMEQWIRSPDLESPRDVDSQGEWDILALHKRLPSGDFLTDIFVFGSASRSLEEVMLGIRYKSVPVGQLLTGVPTPPVSAWALAEPPTKPVTTGALPSNHVPVGESIDRQPDSQPAIVPPHVNNVNNVKKAKDALWPRLQRILAEISGLELDEITRADSLADVGIDSLMGLELARDIETEFDCTLEQSQLISIVDITGILDLLQSVLDLEEVAASSDSSDTTSSEPNSAASAASRETSLSGTPSMADKSSDTALSLPASTTIEAFRESKDRTDSFLKSQGCAGYLDGVYQKQVRLCLVLTNDAFKELGCDLEAAQPGDVLQPVPFVARHWRFHEYLYKMLEETRIIDIEEGGVIRRTGLPLPSQSADAIIEGLMKNSKGYSSSHQLLYNVGSRMADVLAGKADGPALIFGDAKNRESAAHFYGEFPFNKAYIEQMGDFLTRLARKGGLLSQNGLSTPLKIMEMGAGTGGTTRVLAPMLAEFGIPVEYTFTDLSPSLVSQARKKFKQYPFMKFAVHDIEQPPDPELMGSQHIVVATNAVHATHSIDASTHNIRKFLRPDGLLMLLEMMGILHWVDVVWGTLEGWWLFDDGRTHAIVKEKRWEQSLLNAGFKHVEWTDGNLPEVGVQRFVIAMAADLEPGMAKQPRIPRSPEHDEHDSEEYLKGRKLAADKYVASATRGFAIPEASPVVQGPATDDPSDPSDPSAHCVLVTGATGSLGSHIVSHLVSLPSIGTVFCLNRTRPTRKDEQPISPQRRQLEAFESRGIELDETMRAKLEVIETDTSQPRLGLDVAQYGRLVGHVTHIIHNAFPVNGLRALEQNEPQFVVMRNLVDLAAAVSVHRKARDEKFKCTFQQISSLSAVGKYPFRQGNGRQVPEAPMDIECSLPNGYGGAKIICERILNDTLGRRPDRFRAMTVRLGQVSGSKRTGYWNHVEVLAFLFKSAQTLRSFPAVEGVLNWLPLEDASTALAELLLRASDDEWYPVYHVDNPVPRAWADVVPVFAEALGVPQDKGIVSLQEWRRRVAEFPGENPWDNPAAKAQDFFEHKFELMSCGGVTMATTRACEHSSTLRAAQPVSDELIRKYVEAWKTTGFLR</sequence>
<reference evidence="1 2" key="1">
    <citation type="journal article" date="2021" name="Nat. Commun.">
        <title>Genetic determinants of endophytism in the Arabidopsis root mycobiome.</title>
        <authorList>
            <person name="Mesny F."/>
            <person name="Miyauchi S."/>
            <person name="Thiergart T."/>
            <person name="Pickel B."/>
            <person name="Atanasova L."/>
            <person name="Karlsson M."/>
            <person name="Huettel B."/>
            <person name="Barry K.W."/>
            <person name="Haridas S."/>
            <person name="Chen C."/>
            <person name="Bauer D."/>
            <person name="Andreopoulos W."/>
            <person name="Pangilinan J."/>
            <person name="LaButti K."/>
            <person name="Riley R."/>
            <person name="Lipzen A."/>
            <person name="Clum A."/>
            <person name="Drula E."/>
            <person name="Henrissat B."/>
            <person name="Kohler A."/>
            <person name="Grigoriev I.V."/>
            <person name="Martin F.M."/>
            <person name="Hacquard S."/>
        </authorList>
    </citation>
    <scope>NUCLEOTIDE SEQUENCE [LARGE SCALE GENOMIC DNA]</scope>
    <source>
        <strain evidence="1 2">MPI-SDFR-AT-0079</strain>
    </source>
</reference>
<feature type="non-terminal residue" evidence="1">
    <location>
        <position position="2532"/>
    </location>
</feature>
<keyword evidence="2" id="KW-1185">Reference proteome</keyword>
<organism evidence="1 2">
    <name type="scientific">Chaetomium tenue</name>
    <dbReference type="NCBI Taxonomy" id="1854479"/>
    <lineage>
        <taxon>Eukaryota</taxon>
        <taxon>Fungi</taxon>
        <taxon>Dikarya</taxon>
        <taxon>Ascomycota</taxon>
        <taxon>Pezizomycotina</taxon>
        <taxon>Sordariomycetes</taxon>
        <taxon>Sordariomycetidae</taxon>
        <taxon>Sordariales</taxon>
        <taxon>Chaetomiaceae</taxon>
        <taxon>Chaetomium</taxon>
    </lineage>
</organism>
<gene>
    <name evidence="1" type="ORF">F5144DRAFT_658610</name>
</gene>
<protein>
    <submittedName>
        <fullName evidence="1">Uncharacterized protein</fullName>
    </submittedName>
</protein>
<accession>A0ACB7P269</accession>
<evidence type="ECO:0000313" key="1">
    <source>
        <dbReference type="EMBL" id="KAH6623650.1"/>
    </source>
</evidence>
<proteinExistence type="predicted"/>
<comment type="caution">
    <text evidence="1">The sequence shown here is derived from an EMBL/GenBank/DDBJ whole genome shotgun (WGS) entry which is preliminary data.</text>
</comment>
<dbReference type="Proteomes" id="UP000724584">
    <property type="component" value="Unassembled WGS sequence"/>
</dbReference>